<dbReference type="GO" id="GO:0004497">
    <property type="term" value="F:monooxygenase activity"/>
    <property type="evidence" value="ECO:0007669"/>
    <property type="project" value="UniProtKB-KW"/>
</dbReference>
<keyword evidence="2 5" id="KW-0479">Metal-binding</keyword>
<dbReference type="PRINTS" id="PR00463">
    <property type="entry name" value="EP450I"/>
</dbReference>
<dbReference type="AlphaFoldDB" id="A0A4S4D8U2"/>
<evidence type="ECO:0000256" key="6">
    <source>
        <dbReference type="RuleBase" id="RU000461"/>
    </source>
</evidence>
<dbReference type="PANTHER" id="PTHR47950">
    <property type="entry name" value="CYTOCHROME P450, FAMILY 76, SUBFAMILY C, POLYPEPTIDE 5-RELATED"/>
    <property type="match status" value="1"/>
</dbReference>
<dbReference type="InterPro" id="IPR002401">
    <property type="entry name" value="Cyt_P450_E_grp-I"/>
</dbReference>
<evidence type="ECO:0000313" key="8">
    <source>
        <dbReference type="Proteomes" id="UP000306102"/>
    </source>
</evidence>
<organism evidence="7 8">
    <name type="scientific">Camellia sinensis var. sinensis</name>
    <name type="common">China tea</name>
    <dbReference type="NCBI Taxonomy" id="542762"/>
    <lineage>
        <taxon>Eukaryota</taxon>
        <taxon>Viridiplantae</taxon>
        <taxon>Streptophyta</taxon>
        <taxon>Embryophyta</taxon>
        <taxon>Tracheophyta</taxon>
        <taxon>Spermatophyta</taxon>
        <taxon>Magnoliopsida</taxon>
        <taxon>eudicotyledons</taxon>
        <taxon>Gunneridae</taxon>
        <taxon>Pentapetalae</taxon>
        <taxon>asterids</taxon>
        <taxon>Ericales</taxon>
        <taxon>Theaceae</taxon>
        <taxon>Camellia</taxon>
    </lineage>
</organism>
<evidence type="ECO:0000313" key="7">
    <source>
        <dbReference type="EMBL" id="THF98423.1"/>
    </source>
</evidence>
<dbReference type="GO" id="GO:0005506">
    <property type="term" value="F:iron ion binding"/>
    <property type="evidence" value="ECO:0007669"/>
    <property type="project" value="InterPro"/>
</dbReference>
<dbReference type="Gene3D" id="1.10.630.10">
    <property type="entry name" value="Cytochrome P450"/>
    <property type="match status" value="1"/>
</dbReference>
<keyword evidence="4 5" id="KW-0408">Iron</keyword>
<name>A0A4S4D8U2_CAMSN</name>
<gene>
    <name evidence="7" type="ORF">TEA_003980</name>
</gene>
<evidence type="ECO:0000256" key="2">
    <source>
        <dbReference type="ARBA" id="ARBA00022723"/>
    </source>
</evidence>
<evidence type="ECO:0000256" key="4">
    <source>
        <dbReference type="ARBA" id="ARBA00023004"/>
    </source>
</evidence>
<evidence type="ECO:0008006" key="9">
    <source>
        <dbReference type="Google" id="ProtNLM"/>
    </source>
</evidence>
<protein>
    <recommendedName>
        <fullName evidence="9">Cytochrome P450</fullName>
    </recommendedName>
</protein>
<comment type="caution">
    <text evidence="7">The sequence shown here is derived from an EMBL/GenBank/DDBJ whole genome shotgun (WGS) entry which is preliminary data.</text>
</comment>
<dbReference type="GO" id="GO:0016705">
    <property type="term" value="F:oxidoreductase activity, acting on paired donors, with incorporation or reduction of molecular oxygen"/>
    <property type="evidence" value="ECO:0007669"/>
    <property type="project" value="InterPro"/>
</dbReference>
<dbReference type="PROSITE" id="PS00086">
    <property type="entry name" value="CYTOCHROME_P450"/>
    <property type="match status" value="1"/>
</dbReference>
<dbReference type="InterPro" id="IPR036396">
    <property type="entry name" value="Cyt_P450_sf"/>
</dbReference>
<evidence type="ECO:0000256" key="1">
    <source>
        <dbReference type="ARBA" id="ARBA00010617"/>
    </source>
</evidence>
<dbReference type="InterPro" id="IPR001128">
    <property type="entry name" value="Cyt_P450"/>
</dbReference>
<keyword evidence="5 6" id="KW-0349">Heme</keyword>
<dbReference type="EMBL" id="SDRB02012199">
    <property type="protein sequence ID" value="THF98423.1"/>
    <property type="molecule type" value="Genomic_DNA"/>
</dbReference>
<accession>A0A4S4D8U2</accession>
<sequence>MELPTLLCIIALIWFITTTIIKPLHRRRSPPPNLPPGPTGLPIIGSLHQLGRHPHVSLTTLSTLHGPLFTLHLGSTTTVVASSPSTAKLILHHHDQTFSDRTVPDVITSQPNPNSTLAWVSGDHRWRLRRRICVTQMFNSQSLDLLQHLRHQKAKELVAHISKHADLASPVDIGRVSFATTLNLISSSIFSCDMVDSEFEKAEEFKDLVWRIMEDAGKVNLSDYFPVMKRFDLQGVKRHIRPAYLRLHEIFDEVIDKRVREREGLDLGEKSGERNRDFLDVLLDQCEEDGSDFNRETIKPLILDLFIAGSDTSAITTEWAMAELLRNPSLLQKCRQELLQTIGTQQTNPLKESEVLSLPYLQAIVKETMRLHPPVPLLLPYKARNDVELLGFTIPKDTQVLVNAWGIGRDPEYWDNPTSFVPERFLDCGVDYKGRDFEYIPFGAGRRICPGIPLAIRMVHLMVGSIVQAFDWKLPEEMRSEELNMEEQFGVTLKKAVPLLAIPILE</sequence>
<keyword evidence="8" id="KW-1185">Reference proteome</keyword>
<dbReference type="GO" id="GO:0020037">
    <property type="term" value="F:heme binding"/>
    <property type="evidence" value="ECO:0007669"/>
    <property type="project" value="InterPro"/>
</dbReference>
<dbReference type="InterPro" id="IPR017972">
    <property type="entry name" value="Cyt_P450_CS"/>
</dbReference>
<keyword evidence="6" id="KW-0503">Monooxygenase</keyword>
<dbReference type="STRING" id="542762.A0A4S4D8U2"/>
<dbReference type="CDD" id="cd11073">
    <property type="entry name" value="CYP76-like"/>
    <property type="match status" value="1"/>
</dbReference>
<dbReference type="Pfam" id="PF00067">
    <property type="entry name" value="p450"/>
    <property type="match status" value="1"/>
</dbReference>
<dbReference type="SUPFAM" id="SSF48264">
    <property type="entry name" value="Cytochrome P450"/>
    <property type="match status" value="1"/>
</dbReference>
<reference evidence="7 8" key="1">
    <citation type="journal article" date="2018" name="Proc. Natl. Acad. Sci. U.S.A.">
        <title>Draft genome sequence of Camellia sinensis var. sinensis provides insights into the evolution of the tea genome and tea quality.</title>
        <authorList>
            <person name="Wei C."/>
            <person name="Yang H."/>
            <person name="Wang S."/>
            <person name="Zhao J."/>
            <person name="Liu C."/>
            <person name="Gao L."/>
            <person name="Xia E."/>
            <person name="Lu Y."/>
            <person name="Tai Y."/>
            <person name="She G."/>
            <person name="Sun J."/>
            <person name="Cao H."/>
            <person name="Tong W."/>
            <person name="Gao Q."/>
            <person name="Li Y."/>
            <person name="Deng W."/>
            <person name="Jiang X."/>
            <person name="Wang W."/>
            <person name="Chen Q."/>
            <person name="Zhang S."/>
            <person name="Li H."/>
            <person name="Wu J."/>
            <person name="Wang P."/>
            <person name="Li P."/>
            <person name="Shi C."/>
            <person name="Zheng F."/>
            <person name="Jian J."/>
            <person name="Huang B."/>
            <person name="Shan D."/>
            <person name="Shi M."/>
            <person name="Fang C."/>
            <person name="Yue Y."/>
            <person name="Li F."/>
            <person name="Li D."/>
            <person name="Wei S."/>
            <person name="Han B."/>
            <person name="Jiang C."/>
            <person name="Yin Y."/>
            <person name="Xia T."/>
            <person name="Zhang Z."/>
            <person name="Bennetzen J.L."/>
            <person name="Zhao S."/>
            <person name="Wan X."/>
        </authorList>
    </citation>
    <scope>NUCLEOTIDE SEQUENCE [LARGE SCALE GENOMIC DNA]</scope>
    <source>
        <strain evidence="8">cv. Shuchazao</strain>
        <tissue evidence="7">Leaf</tissue>
    </source>
</reference>
<comment type="cofactor">
    <cofactor evidence="5">
        <name>heme</name>
        <dbReference type="ChEBI" id="CHEBI:30413"/>
    </cofactor>
</comment>
<feature type="binding site" description="axial binding residue" evidence="5">
    <location>
        <position position="449"/>
    </location>
    <ligand>
        <name>heme</name>
        <dbReference type="ChEBI" id="CHEBI:30413"/>
    </ligand>
    <ligandPart>
        <name>Fe</name>
        <dbReference type="ChEBI" id="CHEBI:18248"/>
    </ligandPart>
</feature>
<proteinExistence type="inferred from homology"/>
<comment type="similarity">
    <text evidence="1 6">Belongs to the cytochrome P450 family.</text>
</comment>
<dbReference type="PANTHER" id="PTHR47950:SF44">
    <property type="entry name" value="CYTOCHROME P450, FAMILY 76, SUBFAMILY C, POLYPEPTIDE 5-RELATED"/>
    <property type="match status" value="1"/>
</dbReference>
<keyword evidence="3 6" id="KW-0560">Oxidoreductase</keyword>
<dbReference type="FunFam" id="1.10.630.10:FF:000007">
    <property type="entry name" value="Cytochrome P450 76C4"/>
    <property type="match status" value="1"/>
</dbReference>
<dbReference type="PRINTS" id="PR00385">
    <property type="entry name" value="P450"/>
</dbReference>
<evidence type="ECO:0000256" key="3">
    <source>
        <dbReference type="ARBA" id="ARBA00023002"/>
    </source>
</evidence>
<evidence type="ECO:0000256" key="5">
    <source>
        <dbReference type="PIRSR" id="PIRSR602401-1"/>
    </source>
</evidence>
<dbReference type="Proteomes" id="UP000306102">
    <property type="component" value="Unassembled WGS sequence"/>
</dbReference>